<dbReference type="SUPFAM" id="SSF48371">
    <property type="entry name" value="ARM repeat"/>
    <property type="match status" value="1"/>
</dbReference>
<evidence type="ECO:0000313" key="2">
    <source>
        <dbReference type="Proteomes" id="UP000181942"/>
    </source>
</evidence>
<protein>
    <recommendedName>
        <fullName evidence="3">HEAT repeat-containing protein</fullName>
    </recommendedName>
</protein>
<proteinExistence type="predicted"/>
<evidence type="ECO:0008006" key="3">
    <source>
        <dbReference type="Google" id="ProtNLM"/>
    </source>
</evidence>
<reference evidence="1 2" key="1">
    <citation type="submission" date="2016-10" db="EMBL/GenBank/DDBJ databases">
        <authorList>
            <person name="de Groot N.N."/>
        </authorList>
    </citation>
    <scope>NUCLEOTIDE SEQUENCE [LARGE SCALE GENOMIC DNA]</scope>
    <source>
        <strain evidence="1 2">OK461</strain>
    </source>
</reference>
<gene>
    <name evidence="1" type="ORF">SAMN02787118_110212</name>
</gene>
<dbReference type="InterPro" id="IPR016024">
    <property type="entry name" value="ARM-type_fold"/>
</dbReference>
<accession>A0A1I2KPJ0</accession>
<dbReference type="InterPro" id="IPR011989">
    <property type="entry name" value="ARM-like"/>
</dbReference>
<dbReference type="Gene3D" id="1.25.10.10">
    <property type="entry name" value="Leucine-rich Repeat Variant"/>
    <property type="match status" value="1"/>
</dbReference>
<evidence type="ECO:0000313" key="1">
    <source>
        <dbReference type="EMBL" id="SFF67127.1"/>
    </source>
</evidence>
<organism evidence="1 2">
    <name type="scientific">Streptomyces mirabilis</name>
    <dbReference type="NCBI Taxonomy" id="68239"/>
    <lineage>
        <taxon>Bacteria</taxon>
        <taxon>Bacillati</taxon>
        <taxon>Actinomycetota</taxon>
        <taxon>Actinomycetes</taxon>
        <taxon>Kitasatosporales</taxon>
        <taxon>Streptomycetaceae</taxon>
        <taxon>Streptomyces</taxon>
    </lineage>
</organism>
<name>A0A1I2KPJ0_9ACTN</name>
<dbReference type="AlphaFoldDB" id="A0A1I2KPJ0"/>
<sequence length="669" mass="72419">MAVTGMSLEALDAVPWDRLESALPRHPVEEVPRALRRLALAGGAATEEHCSPLYWCLAAGNGRVPSAATAALPFVVALAADPGTGARVDLVGLLVSLKRAAKRARPDLVDEGWHAEWRRHRDAVLALLADPDPDVRREALPLADGVVPLLARWRPETDPAMRLPVLLKLGEAAGEEDSGAVEEVRAVLDGVLRDGEPVMKVAAVIAWARLDPQEPVRRIDLLVETLSDLAVRPRFEEIWYLSDVEEPFTREAVVTWAADLFDHDARTAASFVVRLADVAARTGDAKLSEAVLDEAWRLLVLRPSAAPALLPVAGGLLDDPADPVRLRAAHLLAVLGRQSARYADRLATLIDDAGEDSYLEGTVGDYARWALTRIGDPRALPGLVERLYEPYREHYGRGYCVSDPRLPDVDAVLVPLRAHADVLLPALREVMRHHAAHNGGQGPLTGAFLKVLKAWGPDALPALPEVLALLDEKSGSLPIVEVLAAMGPGAASAEPALRTWKPLNWPGYHWNVAWAASQMGGDRTAALRLIGDAVLTEEGPYYGPVHLLTEFGPAAAPYADRVRHIMENTDGFRRIEAALALWSGTGQPEPSISVLVEFVLPIADGGDDYGLFGEALRALARIGTLTPATRAALRTVRGFDGRLAQERNYEAFLQDEELRAAIEYLLALP</sequence>
<dbReference type="EMBL" id="FONR01000010">
    <property type="protein sequence ID" value="SFF67127.1"/>
    <property type="molecule type" value="Genomic_DNA"/>
</dbReference>
<dbReference type="RefSeq" id="WP_177324136.1">
    <property type="nucleotide sequence ID" value="NZ_FONR01000010.1"/>
</dbReference>
<dbReference type="Proteomes" id="UP000181942">
    <property type="component" value="Unassembled WGS sequence"/>
</dbReference>